<dbReference type="PROSITE" id="PS51257">
    <property type="entry name" value="PROKAR_LIPOPROTEIN"/>
    <property type="match status" value="1"/>
</dbReference>
<feature type="domain" description="OmpA-like" evidence="6">
    <location>
        <begin position="549"/>
        <end position="657"/>
    </location>
</feature>
<evidence type="ECO:0000313" key="8">
    <source>
        <dbReference type="Proteomes" id="UP000514509"/>
    </source>
</evidence>
<dbReference type="GO" id="GO:0016020">
    <property type="term" value="C:membrane"/>
    <property type="evidence" value="ECO:0007669"/>
    <property type="project" value="UniProtKB-SubCell"/>
</dbReference>
<organism evidence="7 8">
    <name type="scientific">Adhaeribacter radiodurans</name>
    <dbReference type="NCBI Taxonomy" id="2745197"/>
    <lineage>
        <taxon>Bacteria</taxon>
        <taxon>Pseudomonadati</taxon>
        <taxon>Bacteroidota</taxon>
        <taxon>Cytophagia</taxon>
        <taxon>Cytophagales</taxon>
        <taxon>Hymenobacteraceae</taxon>
        <taxon>Adhaeribacter</taxon>
    </lineage>
</organism>
<evidence type="ECO:0000313" key="7">
    <source>
        <dbReference type="EMBL" id="QMU27298.1"/>
    </source>
</evidence>
<accession>A0A7L7L3C6</accession>
<dbReference type="InterPro" id="IPR036737">
    <property type="entry name" value="OmpA-like_sf"/>
</dbReference>
<dbReference type="EMBL" id="CP055153">
    <property type="protein sequence ID" value="QMU27298.1"/>
    <property type="molecule type" value="Genomic_DNA"/>
</dbReference>
<dbReference type="SUPFAM" id="SSF54534">
    <property type="entry name" value="FKBP-like"/>
    <property type="match status" value="2"/>
</dbReference>
<evidence type="ECO:0000259" key="5">
    <source>
        <dbReference type="PROSITE" id="PS50198"/>
    </source>
</evidence>
<dbReference type="CDD" id="cd07185">
    <property type="entry name" value="OmpA_C-like"/>
    <property type="match status" value="1"/>
</dbReference>
<keyword evidence="2 4" id="KW-0472">Membrane</keyword>
<evidence type="ECO:0000256" key="3">
    <source>
        <dbReference type="PROSITE-ProRule" id="PRU00278"/>
    </source>
</evidence>
<dbReference type="InterPro" id="IPR006665">
    <property type="entry name" value="OmpA-like"/>
</dbReference>
<comment type="subcellular location">
    <subcellularLocation>
        <location evidence="1">Membrane</location>
    </subcellularLocation>
</comment>
<reference evidence="7 8" key="1">
    <citation type="submission" date="2020-06" db="EMBL/GenBank/DDBJ databases">
        <authorList>
            <person name="Hwang Y.J."/>
        </authorList>
    </citation>
    <scope>NUCLEOTIDE SEQUENCE [LARGE SCALE GENOMIC DNA]</scope>
    <source>
        <strain evidence="7 8">KUDC8001</strain>
    </source>
</reference>
<keyword evidence="3 7" id="KW-0413">Isomerase</keyword>
<dbReference type="Pfam" id="PF00691">
    <property type="entry name" value="OmpA"/>
    <property type="match status" value="1"/>
</dbReference>
<dbReference type="AlphaFoldDB" id="A0A7L7L3C6"/>
<dbReference type="InterPro" id="IPR000297">
    <property type="entry name" value="PPIase_PpiC"/>
</dbReference>
<dbReference type="SUPFAM" id="SSF109998">
    <property type="entry name" value="Triger factor/SurA peptide-binding domain-like"/>
    <property type="match status" value="1"/>
</dbReference>
<dbReference type="KEGG" id="add:HUW48_04280"/>
<reference evidence="7 8" key="2">
    <citation type="submission" date="2020-08" db="EMBL/GenBank/DDBJ databases">
        <title>Adhaeribacter dokdonensis sp. nov., isolated from the rhizosphere of Elymus tsukushiensis, a plant native to the Dokdo Islands, Republic of Korea.</title>
        <authorList>
            <person name="Ghim S.Y."/>
        </authorList>
    </citation>
    <scope>NUCLEOTIDE SEQUENCE [LARGE SCALE GENOMIC DNA]</scope>
    <source>
        <strain evidence="7 8">KUDC8001</strain>
    </source>
</reference>
<keyword evidence="8" id="KW-1185">Reference proteome</keyword>
<feature type="domain" description="PpiC" evidence="5">
    <location>
        <begin position="233"/>
        <end position="336"/>
    </location>
</feature>
<dbReference type="InterPro" id="IPR046357">
    <property type="entry name" value="PPIase_dom_sf"/>
</dbReference>
<evidence type="ECO:0000256" key="2">
    <source>
        <dbReference type="ARBA" id="ARBA00023136"/>
    </source>
</evidence>
<keyword evidence="3" id="KW-0697">Rotamase</keyword>
<evidence type="ECO:0000256" key="1">
    <source>
        <dbReference type="ARBA" id="ARBA00004370"/>
    </source>
</evidence>
<dbReference type="RefSeq" id="WP_182414494.1">
    <property type="nucleotide sequence ID" value="NZ_CP055153.1"/>
</dbReference>
<evidence type="ECO:0000256" key="4">
    <source>
        <dbReference type="PROSITE-ProRule" id="PRU00473"/>
    </source>
</evidence>
<dbReference type="GO" id="GO:0003755">
    <property type="term" value="F:peptidyl-prolyl cis-trans isomerase activity"/>
    <property type="evidence" value="ECO:0007669"/>
    <property type="project" value="UniProtKB-KW"/>
</dbReference>
<dbReference type="PRINTS" id="PR01021">
    <property type="entry name" value="OMPADOMAIN"/>
</dbReference>
<dbReference type="PANTHER" id="PTHR47245:SF2">
    <property type="entry name" value="PEPTIDYL-PROLYL CIS-TRANS ISOMERASE HP_0175-RELATED"/>
    <property type="match status" value="1"/>
</dbReference>
<dbReference type="Proteomes" id="UP000514509">
    <property type="component" value="Chromosome"/>
</dbReference>
<protein>
    <submittedName>
        <fullName evidence="7">Peptidylprolyl isomerase</fullName>
    </submittedName>
</protein>
<sequence length="764" mass="86171">MHRSLFLVGGTLLLLTGCNASKTPENKEPVLFTVAGKPVTTTEFNYVYNKNNSQPDNAAAKGSVQEYLELYTNFKLKVTEAEKRGLDTTTAFRKELEGYKEQLAQPYLTEKNVTDQLVKEAYDRMKQEVNASHILVNVAPDADPKDTLAAYNKTLELRRRIEAGEDFNTLARSQSDDPSAKENSGNLGYFTALQMLYPFEKAAYNTLKGQLSMPVRTRFGYHLIKVNDVRPAQGEIKVAHIMVRATPGIPKADSVVAKKKIDAIYNRLTRKENWDKITAQFSEDASSSTNGGELPWFGTGRMLPSFEEAAFKLTTVGDISKPVQTPYGWHIIKLIERRSLPAFEEMESYLRSKVAKDSRSELNKTAFLKRIKQENNFQEVKAAKDFALSKATDALTGGTWQYTASDKEAKEVNQSLFTLQDRQYTVKDFFTYAQKNQKPIANASPGHAMNVLYDNYVTTSLLNYEREHLESKYVDYKMLVNEYRDGILLFQLMDEKVWSKAIQDTVGLQAFFEQNKENYKWDTRADAIVISAANKDILAQAQQMLTTGKYELVKSRPEPILFGAGKDTFTPETKEQLTALSDRLLGDPLLSVTLTGNADSKESSGKNANLANRRAQQVAAFLKEKGVPVNRITATTNKPKTVSAANRNVSFTLFTSDLKGIEETLNAANPLAVQVQNKRFQKGENKILDEITWKEGTYNLEKDGRAVFIKINQILPPGYKSLNEVRGIATSDYQAYLEKEWLKELRQKYPVQVNQAEVQKLTQK</sequence>
<dbReference type="PANTHER" id="PTHR47245">
    <property type="entry name" value="PEPTIDYLPROLYL ISOMERASE"/>
    <property type="match status" value="1"/>
</dbReference>
<name>A0A7L7L3C6_9BACT</name>
<gene>
    <name evidence="7" type="ORF">HUW48_04280</name>
</gene>
<dbReference type="Pfam" id="PF00639">
    <property type="entry name" value="Rotamase"/>
    <property type="match status" value="2"/>
</dbReference>
<dbReference type="InterPro" id="IPR050245">
    <property type="entry name" value="PrsA_foldase"/>
</dbReference>
<dbReference type="Gene3D" id="3.10.50.40">
    <property type="match status" value="2"/>
</dbReference>
<dbReference type="InterPro" id="IPR006664">
    <property type="entry name" value="OMP_bac"/>
</dbReference>
<evidence type="ECO:0000259" key="6">
    <source>
        <dbReference type="PROSITE" id="PS51123"/>
    </source>
</evidence>
<dbReference type="InterPro" id="IPR027304">
    <property type="entry name" value="Trigger_fact/SurA_dom_sf"/>
</dbReference>
<proteinExistence type="predicted"/>
<dbReference type="PROSITE" id="PS51123">
    <property type="entry name" value="OMPA_2"/>
    <property type="match status" value="1"/>
</dbReference>
<dbReference type="SUPFAM" id="SSF103088">
    <property type="entry name" value="OmpA-like"/>
    <property type="match status" value="1"/>
</dbReference>
<dbReference type="PROSITE" id="PS50198">
    <property type="entry name" value="PPIC_PPIASE_2"/>
    <property type="match status" value="2"/>
</dbReference>
<feature type="domain" description="PpiC" evidence="5">
    <location>
        <begin position="126"/>
        <end position="228"/>
    </location>
</feature>
<dbReference type="Gene3D" id="3.30.1330.60">
    <property type="entry name" value="OmpA-like domain"/>
    <property type="match status" value="1"/>
</dbReference>